<dbReference type="InterPro" id="IPR043159">
    <property type="entry name" value="Lectin_gal-bd_sf"/>
</dbReference>
<dbReference type="GO" id="GO:0030246">
    <property type="term" value="F:carbohydrate binding"/>
    <property type="evidence" value="ECO:0007669"/>
    <property type="project" value="InterPro"/>
</dbReference>
<evidence type="ECO:0000313" key="2">
    <source>
        <dbReference type="EMBL" id="CAC5377295.1"/>
    </source>
</evidence>
<protein>
    <recommendedName>
        <fullName evidence="1">SUEL-type lectin domain-containing protein</fullName>
    </recommendedName>
</protein>
<gene>
    <name evidence="2" type="ORF">MCOR_13618</name>
</gene>
<keyword evidence="3" id="KW-1185">Reference proteome</keyword>
<name>A0A6J8B0A4_MYTCO</name>
<dbReference type="InterPro" id="IPR000922">
    <property type="entry name" value="Lectin_gal-bd_dom"/>
</dbReference>
<dbReference type="Proteomes" id="UP000507470">
    <property type="component" value="Unassembled WGS sequence"/>
</dbReference>
<evidence type="ECO:0000259" key="1">
    <source>
        <dbReference type="Pfam" id="PF02140"/>
    </source>
</evidence>
<dbReference type="EMBL" id="CACVKT020002303">
    <property type="protein sequence ID" value="CAC5377295.1"/>
    <property type="molecule type" value="Genomic_DNA"/>
</dbReference>
<accession>A0A6J8B0A4</accession>
<proteinExistence type="predicted"/>
<organism evidence="2 3">
    <name type="scientific">Mytilus coruscus</name>
    <name type="common">Sea mussel</name>
    <dbReference type="NCBI Taxonomy" id="42192"/>
    <lineage>
        <taxon>Eukaryota</taxon>
        <taxon>Metazoa</taxon>
        <taxon>Spiralia</taxon>
        <taxon>Lophotrochozoa</taxon>
        <taxon>Mollusca</taxon>
        <taxon>Bivalvia</taxon>
        <taxon>Autobranchia</taxon>
        <taxon>Pteriomorphia</taxon>
        <taxon>Mytilida</taxon>
        <taxon>Mytiloidea</taxon>
        <taxon>Mytilidae</taxon>
        <taxon>Mytilinae</taxon>
        <taxon>Mytilus</taxon>
    </lineage>
</organism>
<dbReference type="Pfam" id="PF02140">
    <property type="entry name" value="SUEL_Lectin"/>
    <property type="match status" value="1"/>
</dbReference>
<feature type="domain" description="SUEL-type lectin" evidence="1">
    <location>
        <begin position="21"/>
        <end position="100"/>
    </location>
</feature>
<dbReference type="PANTHER" id="PTHR46780">
    <property type="entry name" value="PROTEIN EVA-1"/>
    <property type="match status" value="1"/>
</dbReference>
<dbReference type="AlphaFoldDB" id="A0A6J8B0A4"/>
<dbReference type="OrthoDB" id="1100386at2759"/>
<evidence type="ECO:0000313" key="3">
    <source>
        <dbReference type="Proteomes" id="UP000507470"/>
    </source>
</evidence>
<sequence>MVAAGVNRNYILCENQRSPILACSTKQIIIIIDAIYGRTDSRVCPHDSVKSTVSYSCNRTDSSRVASNCNFNQACLPQSSNLDKDPCKGIYKYLNVTYKCIEDTCIGKTCVNDVYCMHDGDGRRCVCPSKLRETECNYEGIPPDYLNRTISFKTANKTNDLALLNLKKCVKAKEGFLKFRVLSSGNINITMVASSIEKQVVTIEKVINKTYITVIYVRFDENGKNKTIINNIKESCNTCSNLAINWRDGILKLGTMFEDNLVKPVFTGIFKIHDIHLSSAVEADWILNFFEPGRNTF</sequence>
<reference evidence="2 3" key="1">
    <citation type="submission" date="2020-06" db="EMBL/GenBank/DDBJ databases">
        <authorList>
            <person name="Li R."/>
            <person name="Bekaert M."/>
        </authorList>
    </citation>
    <scope>NUCLEOTIDE SEQUENCE [LARGE SCALE GENOMIC DNA]</scope>
    <source>
        <strain evidence="3">wild</strain>
    </source>
</reference>
<dbReference type="Gene3D" id="2.60.120.740">
    <property type="match status" value="1"/>
</dbReference>